<accession>A0A0K9XAP9</accession>
<gene>
    <name evidence="7" type="primary">tatC</name>
    <name evidence="9" type="ORF">AC230_23320</name>
</gene>
<evidence type="ECO:0000256" key="2">
    <source>
        <dbReference type="ARBA" id="ARBA00022692"/>
    </source>
</evidence>
<dbReference type="GO" id="GO:0065002">
    <property type="term" value="P:intracellular protein transmembrane transport"/>
    <property type="evidence" value="ECO:0007669"/>
    <property type="project" value="TreeGrafter"/>
</dbReference>
<comment type="caution">
    <text evidence="9">The sequence shown here is derived from an EMBL/GenBank/DDBJ whole genome shotgun (WGS) entry which is preliminary data.</text>
</comment>
<dbReference type="HAMAP" id="MF_00902">
    <property type="entry name" value="TatC"/>
    <property type="match status" value="1"/>
</dbReference>
<evidence type="ECO:0000256" key="7">
    <source>
        <dbReference type="HAMAP-Rule" id="MF_00902"/>
    </source>
</evidence>
<keyword evidence="5 7" id="KW-0811">Translocation</keyword>
<feature type="transmembrane region" description="Helical" evidence="7">
    <location>
        <begin position="29"/>
        <end position="48"/>
    </location>
</feature>
<dbReference type="RefSeq" id="WP_049718270.1">
    <property type="nucleotide sequence ID" value="NZ_LFXA01000017.1"/>
</dbReference>
<keyword evidence="10" id="KW-1185">Reference proteome</keyword>
<feature type="transmembrane region" description="Helical" evidence="7">
    <location>
        <begin position="239"/>
        <end position="261"/>
    </location>
</feature>
<feature type="region of interest" description="Disordered" evidence="8">
    <location>
        <begin position="277"/>
        <end position="316"/>
    </location>
</feature>
<dbReference type="STRING" id="1678637.AC230_23320"/>
<protein>
    <recommendedName>
        <fullName evidence="7">Sec-independent protein translocase protein TatC</fullName>
    </recommendedName>
</protein>
<feature type="transmembrane region" description="Helical" evidence="7">
    <location>
        <begin position="96"/>
        <end position="121"/>
    </location>
</feature>
<dbReference type="GO" id="GO:0009977">
    <property type="term" value="F:proton motive force dependent protein transmembrane transporter activity"/>
    <property type="evidence" value="ECO:0007669"/>
    <property type="project" value="TreeGrafter"/>
</dbReference>
<dbReference type="Pfam" id="PF00902">
    <property type="entry name" value="TatC"/>
    <property type="match status" value="1"/>
</dbReference>
<comment type="function">
    <text evidence="7">Part of the twin-arginine translocation (Tat) system that transports large folded proteins containing a characteristic twin-arginine motif in their signal peptide across membranes. Together with TatB, TatC is part of a receptor directly interacting with Tat signal peptides.</text>
</comment>
<dbReference type="EMBL" id="LFXA01000017">
    <property type="protein sequence ID" value="KNB49722.1"/>
    <property type="molecule type" value="Genomic_DNA"/>
</dbReference>
<proteinExistence type="inferred from homology"/>
<dbReference type="GO" id="GO:0043953">
    <property type="term" value="P:protein transport by the Tat complex"/>
    <property type="evidence" value="ECO:0007669"/>
    <property type="project" value="UniProtKB-UniRule"/>
</dbReference>
<comment type="similarity">
    <text evidence="7">Belongs to the TatC family.</text>
</comment>
<keyword evidence="7" id="KW-0813">Transport</keyword>
<evidence type="ECO:0000256" key="1">
    <source>
        <dbReference type="ARBA" id="ARBA00004141"/>
    </source>
</evidence>
<dbReference type="PRINTS" id="PR01840">
    <property type="entry name" value="TATCFAMILY"/>
</dbReference>
<evidence type="ECO:0000256" key="6">
    <source>
        <dbReference type="ARBA" id="ARBA00023136"/>
    </source>
</evidence>
<feature type="transmembrane region" description="Helical" evidence="7">
    <location>
        <begin position="182"/>
        <end position="203"/>
    </location>
</feature>
<dbReference type="Proteomes" id="UP000037288">
    <property type="component" value="Unassembled WGS sequence"/>
</dbReference>
<name>A0A0K9XAP9_9ACTN</name>
<evidence type="ECO:0000256" key="8">
    <source>
        <dbReference type="SAM" id="MobiDB-lite"/>
    </source>
</evidence>
<dbReference type="GO" id="GO:0033281">
    <property type="term" value="C:TAT protein transport complex"/>
    <property type="evidence" value="ECO:0007669"/>
    <property type="project" value="UniProtKB-UniRule"/>
</dbReference>
<sequence length="316" mass="34471">MPKSARKKVKDPEGRMPLAEHLRELRNRLAKSVAAIVVVAVAACFYYMDIIDVFKHPIEQSIGCDVSLSQILKGGKETQATCATLTMSGLMKPFSLMVKVSLVSGLVISSPVWLYQLWAFLAPGLHRNEKKYALSFVAAGVPLFAAGAWFAYAILPAASQVLIDFTPKGVNNLLPLDELIDLIVRLVLVFGLSFELPLLLMLLNFGGILTGRRMLGWWRGMIMGVTVFAAVATPTVDPFSMFMLAGPIIALYFIAVGIALLNDKRKVRANPDRLLDDDEAAPLDLTPEPVGDVEPLPAREGHNGTPVHRSGYDDVT</sequence>
<keyword evidence="3 7" id="KW-0653">Protein transport</keyword>
<evidence type="ECO:0000256" key="5">
    <source>
        <dbReference type="ARBA" id="ARBA00023010"/>
    </source>
</evidence>
<keyword evidence="2 7" id="KW-0812">Transmembrane</keyword>
<dbReference type="AlphaFoldDB" id="A0A0K9XAP9"/>
<comment type="subcellular location">
    <subcellularLocation>
        <location evidence="7">Cell membrane</location>
        <topology evidence="7">Multi-pass membrane protein</topology>
    </subcellularLocation>
    <subcellularLocation>
        <location evidence="1">Membrane</location>
        <topology evidence="1">Multi-pass membrane protein</topology>
    </subcellularLocation>
</comment>
<keyword evidence="6 7" id="KW-0472">Membrane</keyword>
<feature type="transmembrane region" description="Helical" evidence="7">
    <location>
        <begin position="215"/>
        <end position="233"/>
    </location>
</feature>
<evidence type="ECO:0000313" key="10">
    <source>
        <dbReference type="Proteomes" id="UP000037288"/>
    </source>
</evidence>
<dbReference type="OrthoDB" id="9777044at2"/>
<dbReference type="PATRIC" id="fig|1678637.3.peg.4998"/>
<evidence type="ECO:0000313" key="9">
    <source>
        <dbReference type="EMBL" id="KNB49722.1"/>
    </source>
</evidence>
<feature type="transmembrane region" description="Helical" evidence="7">
    <location>
        <begin position="133"/>
        <end position="155"/>
    </location>
</feature>
<evidence type="ECO:0000256" key="4">
    <source>
        <dbReference type="ARBA" id="ARBA00022989"/>
    </source>
</evidence>
<organism evidence="9 10">
    <name type="scientific">Streptomyces caatingaensis</name>
    <dbReference type="NCBI Taxonomy" id="1678637"/>
    <lineage>
        <taxon>Bacteria</taxon>
        <taxon>Bacillati</taxon>
        <taxon>Actinomycetota</taxon>
        <taxon>Actinomycetes</taxon>
        <taxon>Kitasatosporales</taxon>
        <taxon>Streptomycetaceae</taxon>
        <taxon>Streptomyces</taxon>
    </lineage>
</organism>
<reference evidence="10" key="1">
    <citation type="submission" date="2015-07" db="EMBL/GenBank/DDBJ databases">
        <title>Draft genome sequence of Streptomyces sp. CMAA 1322, a bacterium isolated from Caatinga biome, from dry forest semiarid of Brazil.</title>
        <authorList>
            <person name="Santos S.N."/>
            <person name="Gacesa R."/>
            <person name="Taketani R.G."/>
            <person name="Long P.F."/>
            <person name="Melo I.S."/>
        </authorList>
    </citation>
    <scope>NUCLEOTIDE SEQUENCE [LARGE SCALE GENOMIC DNA]</scope>
    <source>
        <strain evidence="10">CMAA 1322</strain>
    </source>
</reference>
<dbReference type="InterPro" id="IPR002033">
    <property type="entry name" value="TatC"/>
</dbReference>
<evidence type="ECO:0000256" key="3">
    <source>
        <dbReference type="ARBA" id="ARBA00022927"/>
    </source>
</evidence>
<keyword evidence="4 7" id="KW-1133">Transmembrane helix</keyword>
<dbReference type="PANTHER" id="PTHR30371">
    <property type="entry name" value="SEC-INDEPENDENT PROTEIN TRANSLOCASE PROTEIN TATC"/>
    <property type="match status" value="1"/>
</dbReference>
<dbReference type="NCBIfam" id="TIGR00945">
    <property type="entry name" value="tatC"/>
    <property type="match status" value="1"/>
</dbReference>
<comment type="subunit">
    <text evidence="7">The Tat system comprises two distinct complexes: a TatABC complex, containing multiple copies of TatA, TatB and TatC subunits, and a separate TatA complex, containing only TatA subunits. Substrates initially bind to the TatABC complex, which probably triggers association of the separate TatA complex to form the active translocon.</text>
</comment>
<keyword evidence="7" id="KW-1003">Cell membrane</keyword>
<dbReference type="PANTHER" id="PTHR30371:SF0">
    <property type="entry name" value="SEC-INDEPENDENT PROTEIN TRANSLOCASE PROTEIN TATC, CHLOROPLASTIC-RELATED"/>
    <property type="match status" value="1"/>
</dbReference>